<dbReference type="EC" id="4.2.3.3" evidence="2"/>
<evidence type="ECO:0000256" key="2">
    <source>
        <dbReference type="HAMAP-Rule" id="MF_00549"/>
    </source>
</evidence>
<dbReference type="Pfam" id="PF02142">
    <property type="entry name" value="MGS"/>
    <property type="match status" value="1"/>
</dbReference>
<keyword evidence="2" id="KW-0456">Lyase</keyword>
<dbReference type="SUPFAM" id="SSF52335">
    <property type="entry name" value="Methylglyoxal synthase-like"/>
    <property type="match status" value="1"/>
</dbReference>
<name>H5SG41_9BACT</name>
<feature type="binding site" evidence="2">
    <location>
        <begin position="43"/>
        <end position="46"/>
    </location>
    <ligand>
        <name>substrate</name>
    </ligand>
</feature>
<dbReference type="Gene3D" id="3.40.50.1380">
    <property type="entry name" value="Methylglyoxal synthase-like domain"/>
    <property type="match status" value="1"/>
</dbReference>
<dbReference type="AlphaFoldDB" id="H5SG41"/>
<dbReference type="PROSITE" id="PS51855">
    <property type="entry name" value="MGS"/>
    <property type="match status" value="1"/>
</dbReference>
<dbReference type="SMART" id="SM00851">
    <property type="entry name" value="MGS"/>
    <property type="match status" value="1"/>
</dbReference>
<dbReference type="InterPro" id="IPR036914">
    <property type="entry name" value="MGS-like_dom_sf"/>
</dbReference>
<dbReference type="HAMAP" id="MF_00549">
    <property type="entry name" value="Methylglyoxal_synth"/>
    <property type="match status" value="1"/>
</dbReference>
<evidence type="ECO:0000313" key="5">
    <source>
        <dbReference type="EMBL" id="BAL55127.1"/>
    </source>
</evidence>
<feature type="active site" description="Proton donor/acceptor" evidence="2 3">
    <location>
        <position position="69"/>
    </location>
</feature>
<evidence type="ECO:0000256" key="3">
    <source>
        <dbReference type="PIRSR" id="PIRSR006614-1"/>
    </source>
</evidence>
<dbReference type="NCBIfam" id="NF003559">
    <property type="entry name" value="PRK05234.1"/>
    <property type="match status" value="1"/>
</dbReference>
<dbReference type="GO" id="GO:0019242">
    <property type="term" value="P:methylglyoxal biosynthetic process"/>
    <property type="evidence" value="ECO:0007669"/>
    <property type="project" value="UniProtKB-UniRule"/>
</dbReference>
<gene>
    <name evidence="2" type="primary">mgsA</name>
    <name evidence="5" type="ORF">HGMM_F23D12C06</name>
</gene>
<comment type="function">
    <text evidence="2">Catalyzes the formation of methylglyoxal from dihydroxyacetone phosphate.</text>
</comment>
<comment type="similarity">
    <text evidence="1 2">Belongs to the methylglyoxal synthase family.</text>
</comment>
<dbReference type="PANTHER" id="PTHR30492:SF0">
    <property type="entry name" value="METHYLGLYOXAL SYNTHASE"/>
    <property type="match status" value="1"/>
</dbReference>
<feature type="binding site" evidence="2">
    <location>
        <begin position="63"/>
        <end position="64"/>
    </location>
    <ligand>
        <name>substrate</name>
    </ligand>
</feature>
<evidence type="ECO:0000259" key="4">
    <source>
        <dbReference type="PROSITE" id="PS51855"/>
    </source>
</evidence>
<dbReference type="GO" id="GO:0008929">
    <property type="term" value="F:methylglyoxal synthase activity"/>
    <property type="evidence" value="ECO:0007669"/>
    <property type="project" value="UniProtKB-UniRule"/>
</dbReference>
<comment type="catalytic activity">
    <reaction evidence="2">
        <text>dihydroxyacetone phosphate = methylglyoxal + phosphate</text>
        <dbReference type="Rhea" id="RHEA:17937"/>
        <dbReference type="ChEBI" id="CHEBI:17158"/>
        <dbReference type="ChEBI" id="CHEBI:43474"/>
        <dbReference type="ChEBI" id="CHEBI:57642"/>
        <dbReference type="EC" id="4.2.3.3"/>
    </reaction>
</comment>
<evidence type="ECO:0000256" key="1">
    <source>
        <dbReference type="ARBA" id="ARBA00006287"/>
    </source>
</evidence>
<dbReference type="NCBIfam" id="TIGR00160">
    <property type="entry name" value="MGSA"/>
    <property type="match status" value="1"/>
</dbReference>
<reference evidence="5" key="2">
    <citation type="journal article" date="2012" name="PLoS ONE">
        <title>A Deeply Branching Thermophilic Bacterium with an Ancient Acetyl-CoA Pathway Dominates a Subsurface Ecosystem.</title>
        <authorList>
            <person name="Takami H."/>
            <person name="Noguchi H."/>
            <person name="Takaki Y."/>
            <person name="Uchiyama I."/>
            <person name="Toyoda A."/>
            <person name="Nishi S."/>
            <person name="Chee G.-J."/>
            <person name="Arai W."/>
            <person name="Nunoura T."/>
            <person name="Itoh T."/>
            <person name="Hattori M."/>
            <person name="Takai K."/>
        </authorList>
    </citation>
    <scope>NUCLEOTIDE SEQUENCE</scope>
</reference>
<feature type="binding site" evidence="2">
    <location>
        <position position="17"/>
    </location>
    <ligand>
        <name>substrate</name>
    </ligand>
</feature>
<feature type="binding site" evidence="2">
    <location>
        <position position="96"/>
    </location>
    <ligand>
        <name>substrate</name>
    </ligand>
</feature>
<reference evidence="5" key="1">
    <citation type="journal article" date="2005" name="Environ. Microbiol.">
        <title>Genetic and functional properties of uncultivated thermophilic crenarchaeotes from a subsurface gold mine as revealed by analysis of genome fragments.</title>
        <authorList>
            <person name="Nunoura T."/>
            <person name="Hirayama H."/>
            <person name="Takami H."/>
            <person name="Oida H."/>
            <person name="Nishi S."/>
            <person name="Shimamura S."/>
            <person name="Suzuki Y."/>
            <person name="Inagaki F."/>
            <person name="Takai K."/>
            <person name="Nealson K.H."/>
            <person name="Horikoshi K."/>
        </authorList>
    </citation>
    <scope>NUCLEOTIDE SEQUENCE</scope>
</reference>
<proteinExistence type="inferred from homology"/>
<dbReference type="InterPro" id="IPR004363">
    <property type="entry name" value="Methylgl_synth"/>
</dbReference>
<dbReference type="EMBL" id="AP011710">
    <property type="protein sequence ID" value="BAL55127.1"/>
    <property type="molecule type" value="Genomic_DNA"/>
</dbReference>
<feature type="binding site" evidence="2">
    <location>
        <position position="21"/>
    </location>
    <ligand>
        <name>substrate</name>
    </ligand>
</feature>
<accession>H5SG41</accession>
<dbReference type="GO" id="GO:0005829">
    <property type="term" value="C:cytosol"/>
    <property type="evidence" value="ECO:0007669"/>
    <property type="project" value="TreeGrafter"/>
</dbReference>
<dbReference type="InterPro" id="IPR011607">
    <property type="entry name" value="MGS-like_dom"/>
</dbReference>
<organism evidence="5">
    <name type="scientific">uncultured Acidobacteriota bacterium</name>
    <dbReference type="NCBI Taxonomy" id="171953"/>
    <lineage>
        <taxon>Bacteria</taxon>
        <taxon>Pseudomonadati</taxon>
        <taxon>Acidobacteriota</taxon>
        <taxon>environmental samples</taxon>
    </lineage>
</organism>
<protein>
    <recommendedName>
        <fullName evidence="2">Methylglyoxal synthase</fullName>
        <shortName evidence="2">MGS</shortName>
        <ecNumber evidence="2">4.2.3.3</ecNumber>
    </recommendedName>
</protein>
<dbReference type="PANTHER" id="PTHR30492">
    <property type="entry name" value="METHYLGLYOXAL SYNTHASE"/>
    <property type="match status" value="1"/>
</dbReference>
<sequence>MSEQVTERRIVLALIAHDGKKAEMIAFVRSHKSQLQRMILVATGTTGRRIQEEASLDVERVLSGPQGGDAMIAARVAQGEITAVIFLVDPLNPHPHEPDIQGLLRVCNVHNVPLATNLATAEILIEGLAGKGLREQS</sequence>
<feature type="domain" description="MGS-like" evidence="4">
    <location>
        <begin position="1"/>
        <end position="137"/>
    </location>
</feature>
<dbReference type="PIRSF" id="PIRSF006614">
    <property type="entry name" value="Methylglyox_syn"/>
    <property type="match status" value="1"/>
</dbReference>
<dbReference type="CDD" id="cd01422">
    <property type="entry name" value="MGS"/>
    <property type="match status" value="1"/>
</dbReference>